<keyword evidence="4" id="KW-1185">Reference proteome</keyword>
<dbReference type="RefSeq" id="WP_243511361.1">
    <property type="nucleotide sequence ID" value="NZ_CP094534.1"/>
</dbReference>
<evidence type="ECO:0000313" key="4">
    <source>
        <dbReference type="Proteomes" id="UP000831390"/>
    </source>
</evidence>
<feature type="domain" description="Peptidase S74" evidence="2">
    <location>
        <begin position="453"/>
        <end position="549"/>
    </location>
</feature>
<gene>
    <name evidence="3" type="ORF">MTP16_15605</name>
</gene>
<feature type="coiled-coil region" evidence="1">
    <location>
        <begin position="535"/>
        <end position="562"/>
    </location>
</feature>
<evidence type="ECO:0000259" key="2">
    <source>
        <dbReference type="PROSITE" id="PS51688"/>
    </source>
</evidence>
<keyword evidence="1" id="KW-0175">Coiled coil</keyword>
<evidence type="ECO:0000313" key="3">
    <source>
        <dbReference type="EMBL" id="UOE32551.1"/>
    </source>
</evidence>
<reference evidence="3 4" key="1">
    <citation type="submission" date="2022-03" db="EMBL/GenBank/DDBJ databases">
        <title>Hymenobactersp. isolated from the air.</title>
        <authorList>
            <person name="Won M."/>
            <person name="Kwon S.-W."/>
        </authorList>
    </citation>
    <scope>NUCLEOTIDE SEQUENCE [LARGE SCALE GENOMIC DNA]</scope>
    <source>
        <strain evidence="3 4">KACC 22596</strain>
    </source>
</reference>
<name>A0ABY4B4A2_9BACT</name>
<dbReference type="Pfam" id="PF13884">
    <property type="entry name" value="Peptidase_S74"/>
    <property type="match status" value="1"/>
</dbReference>
<dbReference type="Gene3D" id="1.10.10.10">
    <property type="entry name" value="Winged helix-like DNA-binding domain superfamily/Winged helix DNA-binding domain"/>
    <property type="match status" value="1"/>
</dbReference>
<sequence>MLIISPVARAQTGSVGIGTTAPDASAALDVVSSDKGALLPRLTAAQRLDMGQGTVPSPAPGLLVYQIDAPVTGAAAGSQPGFYYNAGTGAAPKWLRLADSGSALTYAPGTGPQVGTGPVGTAVGVTLLGDRLLSTTFTTPYNSTATGINRRSQYILLASRMQASGLVAGPISSLGFTVTAKNSTGAFAGFTIRLGNTPLSDVPYQGASPGPVVFAGDVTTQLGLNTYPFTTPFVWDGTSNLLVDVCMSNAAAVGVDLVVSTGYTPGGPFVTGFGQGASPCGANITSATNGVPVLFLGQRAAGAYGLPATAGNPGQVLTQQADGQVTFVTPPWTQTGANVLLTGGSGIRVGIGTAAARGALDVAGPGDSYLVGNPANGNSQNLYLPGSLLLAPYSATDATAYVQATVPAPSTASLALQFRTTNNGTLVDALRLNANGSATVRGTVTANGVTLTSDARFKQQVRPLAGSLAAVQQLRGVRYRWNALGVQHGGAAGQEQIGFLAQELEKLYPELVYTDEAGYKSVNYAQLTPVLLEALKELAAKNATLETQVQQQQASLGSFEQRLRALEAGGARAQVSH</sequence>
<organism evidence="3 4">
    <name type="scientific">Hymenobacter monticola</name>
    <dbReference type="NCBI Taxonomy" id="1705399"/>
    <lineage>
        <taxon>Bacteria</taxon>
        <taxon>Pseudomonadati</taxon>
        <taxon>Bacteroidota</taxon>
        <taxon>Cytophagia</taxon>
        <taxon>Cytophagales</taxon>
        <taxon>Hymenobacteraceae</taxon>
        <taxon>Hymenobacter</taxon>
    </lineage>
</organism>
<evidence type="ECO:0000256" key="1">
    <source>
        <dbReference type="SAM" id="Coils"/>
    </source>
</evidence>
<dbReference type="InterPro" id="IPR036388">
    <property type="entry name" value="WH-like_DNA-bd_sf"/>
</dbReference>
<dbReference type="PROSITE" id="PS51688">
    <property type="entry name" value="ICA"/>
    <property type="match status" value="1"/>
</dbReference>
<dbReference type="InterPro" id="IPR030392">
    <property type="entry name" value="S74_ICA"/>
</dbReference>
<proteinExistence type="predicted"/>
<accession>A0ABY4B4A2</accession>
<dbReference type="EMBL" id="CP094534">
    <property type="protein sequence ID" value="UOE32551.1"/>
    <property type="molecule type" value="Genomic_DNA"/>
</dbReference>
<dbReference type="Proteomes" id="UP000831390">
    <property type="component" value="Chromosome"/>
</dbReference>
<protein>
    <submittedName>
        <fullName evidence="3">Tail fiber domain-containing protein</fullName>
    </submittedName>
</protein>